<dbReference type="GeneID" id="99865451"/>
<evidence type="ECO:0000313" key="5">
    <source>
        <dbReference type="Proteomes" id="UP000677515"/>
    </source>
</evidence>
<dbReference type="InterPro" id="IPR002110">
    <property type="entry name" value="Ankyrin_rpt"/>
</dbReference>
<proteinExistence type="predicted"/>
<reference evidence="4 5" key="1">
    <citation type="submission" date="2021-01" db="EMBL/GenBank/DDBJ databases">
        <title>Complete genome sequence of Erwinia rhapontici MAFF 311153.</title>
        <authorList>
            <person name="Morohoshi T."/>
            <person name="Someya N."/>
        </authorList>
    </citation>
    <scope>NUCLEOTIDE SEQUENCE [LARGE SCALE GENOMIC DNA]</scope>
    <source>
        <strain evidence="4 5">MAFF 311153</strain>
    </source>
</reference>
<dbReference type="SMART" id="SM00248">
    <property type="entry name" value="ANK"/>
    <property type="match status" value="5"/>
</dbReference>
<evidence type="ECO:0000313" key="4">
    <source>
        <dbReference type="EMBL" id="BCQ33800.1"/>
    </source>
</evidence>
<evidence type="ECO:0000256" key="3">
    <source>
        <dbReference type="PROSITE-ProRule" id="PRU00023"/>
    </source>
</evidence>
<name>A0ABN6DJM3_ERWRD</name>
<dbReference type="Pfam" id="PF12796">
    <property type="entry name" value="Ank_2"/>
    <property type="match status" value="2"/>
</dbReference>
<sequence>MSFAHPDFSTSNDTLQARFLRAAQQGEQDILQQCRDQGVDLNVTTAQRTSAITLAAQHQHYACVAWLIEAGADINQQDDTCLNPFLLACLNNDLTLLRLLLPAAPDLTRVTRFGGIGLTPASEKGHVEIVRELLSRTTINVNHTNFLGWTPLLEAILLNDGGAKQQEIVQLLLDNGASPHLTDKYGKTPLQLARSLGYDAIAIQLIHAGARDE</sequence>
<dbReference type="PROSITE" id="PS50088">
    <property type="entry name" value="ANK_REPEAT"/>
    <property type="match status" value="2"/>
</dbReference>
<dbReference type="Gene3D" id="1.25.40.20">
    <property type="entry name" value="Ankyrin repeat-containing domain"/>
    <property type="match status" value="1"/>
</dbReference>
<keyword evidence="2 3" id="KW-0040">ANK repeat</keyword>
<accession>A0ABN6DJM3</accession>
<dbReference type="EMBL" id="AP024329">
    <property type="protein sequence ID" value="BCQ33800.1"/>
    <property type="molecule type" value="Genomic_DNA"/>
</dbReference>
<dbReference type="Proteomes" id="UP000677515">
    <property type="component" value="Chromosome"/>
</dbReference>
<evidence type="ECO:0008006" key="6">
    <source>
        <dbReference type="Google" id="ProtNLM"/>
    </source>
</evidence>
<feature type="repeat" description="ANK" evidence="3">
    <location>
        <begin position="147"/>
        <end position="184"/>
    </location>
</feature>
<evidence type="ECO:0000256" key="1">
    <source>
        <dbReference type="ARBA" id="ARBA00022737"/>
    </source>
</evidence>
<dbReference type="SUPFAM" id="SSF48403">
    <property type="entry name" value="Ankyrin repeat"/>
    <property type="match status" value="1"/>
</dbReference>
<keyword evidence="1" id="KW-0677">Repeat</keyword>
<dbReference type="PANTHER" id="PTHR24171">
    <property type="entry name" value="ANKYRIN REPEAT DOMAIN-CONTAINING PROTEIN 39-RELATED"/>
    <property type="match status" value="1"/>
</dbReference>
<evidence type="ECO:0000256" key="2">
    <source>
        <dbReference type="ARBA" id="ARBA00023043"/>
    </source>
</evidence>
<dbReference type="InterPro" id="IPR036770">
    <property type="entry name" value="Ankyrin_rpt-contain_sf"/>
</dbReference>
<dbReference type="RefSeq" id="WP_133845678.1">
    <property type="nucleotide sequence ID" value="NZ_AP024329.1"/>
</dbReference>
<feature type="repeat" description="ANK" evidence="3">
    <location>
        <begin position="47"/>
        <end position="79"/>
    </location>
</feature>
<organism evidence="4 5">
    <name type="scientific">Erwinia rhapontici</name>
    <name type="common">Pectobacterium rhapontici</name>
    <dbReference type="NCBI Taxonomy" id="55212"/>
    <lineage>
        <taxon>Bacteria</taxon>
        <taxon>Pseudomonadati</taxon>
        <taxon>Pseudomonadota</taxon>
        <taxon>Gammaproteobacteria</taxon>
        <taxon>Enterobacterales</taxon>
        <taxon>Erwiniaceae</taxon>
        <taxon>Erwinia</taxon>
    </lineage>
</organism>
<gene>
    <name evidence="4" type="ORF">ERHA53_11430</name>
</gene>
<protein>
    <recommendedName>
        <fullName evidence="6">Ankyrin repeat protein</fullName>
    </recommendedName>
</protein>
<keyword evidence="5" id="KW-1185">Reference proteome</keyword>